<dbReference type="SUPFAM" id="SSF53335">
    <property type="entry name" value="S-adenosyl-L-methionine-dependent methyltransferases"/>
    <property type="match status" value="1"/>
</dbReference>
<evidence type="ECO:0000256" key="2">
    <source>
        <dbReference type="ARBA" id="ARBA00011900"/>
    </source>
</evidence>
<dbReference type="Proteomes" id="UP000256379">
    <property type="component" value="Unassembled WGS sequence"/>
</dbReference>
<dbReference type="Gene3D" id="1.20.1260.30">
    <property type="match status" value="1"/>
</dbReference>
<dbReference type="Pfam" id="PF02384">
    <property type="entry name" value="N6_Mtase"/>
    <property type="match status" value="1"/>
</dbReference>
<sequence length="502" mass="57222">MALNIKSLQDIMRQDPGVDGDAQRMNQIIWILFLKIYDIYEKRWKTASLLQGEIYESIIPKDLAWDSWAKSKNEQGQAIKEALSGDELLDFINNTLFPTLKNLTITKDSPLNQKIVKKAFEDTNNYMKKGILLRQVINTIDDIEIQSKEDKKELSFIYESFLKTLQSAGNAGEFYTPRAVTDFVIQMLEPKIGDKIADLACGTGGFLTSAYHYLESQIKTAQDIQKANSYFYGIEKKQLPFILAVTGFLINGIENPNLDHSNTLEIPFDALSDLETFDIIAMNPPYGGAETKEIQSNFPSEFRSSETADLFMAVICERLAQGGKAAVVLPDGFLFGNDTAKINLKKKLLDELNLHLILRLPKSVFAPYTSITTNILFFTKPDLTQARGTKQTWFYRLDMPEGIKSFGKTKSMKLEHFDPFIKWNTNRVELSDESGNFKAKSYSKQELESRDYNFDLCGFVSEEEEILEPFALMEQVRNERERLNHTLDSIMDKIAQIIKDNA</sequence>
<dbReference type="GO" id="GO:0009307">
    <property type="term" value="P:DNA restriction-modification system"/>
    <property type="evidence" value="ECO:0007669"/>
    <property type="project" value="UniProtKB-KW"/>
</dbReference>
<evidence type="ECO:0000256" key="7">
    <source>
        <dbReference type="ARBA" id="ARBA00047942"/>
    </source>
</evidence>
<evidence type="ECO:0000256" key="1">
    <source>
        <dbReference type="ARBA" id="ARBA00006594"/>
    </source>
</evidence>
<keyword evidence="6" id="KW-0680">Restriction system</keyword>
<dbReference type="PROSITE" id="PS00092">
    <property type="entry name" value="N6_MTASE"/>
    <property type="match status" value="1"/>
</dbReference>
<gene>
    <name evidence="10" type="ORF">CQA53_06815</name>
</gene>
<dbReference type="EC" id="2.1.1.72" evidence="2"/>
<dbReference type="InterPro" id="IPR029063">
    <property type="entry name" value="SAM-dependent_MTases_sf"/>
</dbReference>
<keyword evidence="11" id="KW-1185">Reference proteome</keyword>
<evidence type="ECO:0000256" key="3">
    <source>
        <dbReference type="ARBA" id="ARBA00022603"/>
    </source>
</evidence>
<dbReference type="PRINTS" id="PR00507">
    <property type="entry name" value="N12N6MTFRASE"/>
</dbReference>
<keyword evidence="3 10" id="KW-0489">Methyltransferase</keyword>
<dbReference type="InterPro" id="IPR003356">
    <property type="entry name" value="DNA_methylase_A-5"/>
</dbReference>
<dbReference type="Pfam" id="PF12161">
    <property type="entry name" value="HsdM_N"/>
    <property type="match status" value="1"/>
</dbReference>
<dbReference type="GO" id="GO:0009007">
    <property type="term" value="F:site-specific DNA-methyltransferase (adenine-specific) activity"/>
    <property type="evidence" value="ECO:0007669"/>
    <property type="project" value="UniProtKB-EC"/>
</dbReference>
<evidence type="ECO:0000313" key="10">
    <source>
        <dbReference type="EMBL" id="RDU65278.1"/>
    </source>
</evidence>
<dbReference type="GO" id="GO:0032259">
    <property type="term" value="P:methylation"/>
    <property type="evidence" value="ECO:0007669"/>
    <property type="project" value="UniProtKB-KW"/>
</dbReference>
<comment type="caution">
    <text evidence="10">The sequence shown here is derived from an EMBL/GenBank/DDBJ whole genome shotgun (WGS) entry which is preliminary data.</text>
</comment>
<organism evidence="10 11">
    <name type="scientific">Helicobacter didelphidarum</name>
    <dbReference type="NCBI Taxonomy" id="2040648"/>
    <lineage>
        <taxon>Bacteria</taxon>
        <taxon>Pseudomonadati</taxon>
        <taxon>Campylobacterota</taxon>
        <taxon>Epsilonproteobacteria</taxon>
        <taxon>Campylobacterales</taxon>
        <taxon>Helicobacteraceae</taxon>
        <taxon>Helicobacter</taxon>
    </lineage>
</organism>
<accession>A0A3D8IJE4</accession>
<dbReference type="InterPro" id="IPR038333">
    <property type="entry name" value="T1MK-like_N_sf"/>
</dbReference>
<dbReference type="PANTHER" id="PTHR42933:SF4">
    <property type="entry name" value="TYPE I RESTRICTION ENZYME ECOKI METHYLASE SUBUNIT"/>
    <property type="match status" value="1"/>
</dbReference>
<evidence type="ECO:0000259" key="9">
    <source>
        <dbReference type="Pfam" id="PF12161"/>
    </source>
</evidence>
<dbReference type="InterPro" id="IPR051537">
    <property type="entry name" value="DNA_Adenine_Mtase"/>
</dbReference>
<evidence type="ECO:0000256" key="4">
    <source>
        <dbReference type="ARBA" id="ARBA00022679"/>
    </source>
</evidence>
<dbReference type="EMBL" id="NXLQ01000014">
    <property type="protein sequence ID" value="RDU65278.1"/>
    <property type="molecule type" value="Genomic_DNA"/>
</dbReference>
<evidence type="ECO:0000313" key="11">
    <source>
        <dbReference type="Proteomes" id="UP000256379"/>
    </source>
</evidence>
<evidence type="ECO:0000259" key="8">
    <source>
        <dbReference type="Pfam" id="PF02384"/>
    </source>
</evidence>
<feature type="domain" description="N6 adenine-specific DNA methyltransferase N-terminal" evidence="9">
    <location>
        <begin position="4"/>
        <end position="140"/>
    </location>
</feature>
<name>A0A3D8IJE4_9HELI</name>
<protein>
    <recommendedName>
        <fullName evidence="2">site-specific DNA-methyltransferase (adenine-specific)</fullName>
        <ecNumber evidence="2">2.1.1.72</ecNumber>
    </recommendedName>
</protein>
<evidence type="ECO:0000256" key="5">
    <source>
        <dbReference type="ARBA" id="ARBA00022691"/>
    </source>
</evidence>
<comment type="similarity">
    <text evidence="1">Belongs to the N(4)/N(6)-methyltransferase family.</text>
</comment>
<dbReference type="PANTHER" id="PTHR42933">
    <property type="entry name" value="SLR6095 PROTEIN"/>
    <property type="match status" value="1"/>
</dbReference>
<dbReference type="RefSeq" id="WP_115543266.1">
    <property type="nucleotide sequence ID" value="NZ_NXLQ01000014.1"/>
</dbReference>
<evidence type="ECO:0000256" key="6">
    <source>
        <dbReference type="ARBA" id="ARBA00022747"/>
    </source>
</evidence>
<dbReference type="AlphaFoldDB" id="A0A3D8IJE4"/>
<dbReference type="GO" id="GO:0003677">
    <property type="term" value="F:DNA binding"/>
    <property type="evidence" value="ECO:0007669"/>
    <property type="project" value="InterPro"/>
</dbReference>
<proteinExistence type="inferred from homology"/>
<dbReference type="OrthoDB" id="9784823at2"/>
<dbReference type="GO" id="GO:0008170">
    <property type="term" value="F:N-methyltransferase activity"/>
    <property type="evidence" value="ECO:0007669"/>
    <property type="project" value="InterPro"/>
</dbReference>
<keyword evidence="5" id="KW-0949">S-adenosyl-L-methionine</keyword>
<dbReference type="InterPro" id="IPR022749">
    <property type="entry name" value="D12N6_MeTrfase_N"/>
</dbReference>
<comment type="catalytic activity">
    <reaction evidence="7">
        <text>a 2'-deoxyadenosine in DNA + S-adenosyl-L-methionine = an N(6)-methyl-2'-deoxyadenosine in DNA + S-adenosyl-L-homocysteine + H(+)</text>
        <dbReference type="Rhea" id="RHEA:15197"/>
        <dbReference type="Rhea" id="RHEA-COMP:12418"/>
        <dbReference type="Rhea" id="RHEA-COMP:12419"/>
        <dbReference type="ChEBI" id="CHEBI:15378"/>
        <dbReference type="ChEBI" id="CHEBI:57856"/>
        <dbReference type="ChEBI" id="CHEBI:59789"/>
        <dbReference type="ChEBI" id="CHEBI:90615"/>
        <dbReference type="ChEBI" id="CHEBI:90616"/>
        <dbReference type="EC" id="2.1.1.72"/>
    </reaction>
</comment>
<dbReference type="InterPro" id="IPR002052">
    <property type="entry name" value="DNA_methylase_N6_adenine_CS"/>
</dbReference>
<keyword evidence="4 10" id="KW-0808">Transferase</keyword>
<dbReference type="Gene3D" id="3.40.50.150">
    <property type="entry name" value="Vaccinia Virus protein VP39"/>
    <property type="match status" value="1"/>
</dbReference>
<feature type="domain" description="DNA methylase adenine-specific" evidence="8">
    <location>
        <begin position="152"/>
        <end position="464"/>
    </location>
</feature>
<reference evidence="10 11" key="1">
    <citation type="submission" date="2018-04" db="EMBL/GenBank/DDBJ databases">
        <title>Novel Campyloabacter and Helicobacter Species and Strains.</title>
        <authorList>
            <person name="Mannion A.J."/>
            <person name="Shen Z."/>
            <person name="Fox J.G."/>
        </authorList>
    </citation>
    <scope>NUCLEOTIDE SEQUENCE [LARGE SCALE GENOMIC DNA]</scope>
    <source>
        <strain evidence="10 11">MIT 17-337</strain>
    </source>
</reference>